<feature type="compositionally biased region" description="Basic and acidic residues" evidence="1">
    <location>
        <begin position="634"/>
        <end position="650"/>
    </location>
</feature>
<feature type="region of interest" description="Disordered" evidence="1">
    <location>
        <begin position="748"/>
        <end position="798"/>
    </location>
</feature>
<feature type="region of interest" description="Disordered" evidence="1">
    <location>
        <begin position="163"/>
        <end position="195"/>
    </location>
</feature>
<keyword evidence="3" id="KW-1185">Reference proteome</keyword>
<feature type="compositionally biased region" description="Low complexity" evidence="1">
    <location>
        <begin position="623"/>
        <end position="633"/>
    </location>
</feature>
<evidence type="ECO:0000313" key="2">
    <source>
        <dbReference type="EMBL" id="KAG7365771.1"/>
    </source>
</evidence>
<organism evidence="2 3">
    <name type="scientific">Nitzschia inconspicua</name>
    <dbReference type="NCBI Taxonomy" id="303405"/>
    <lineage>
        <taxon>Eukaryota</taxon>
        <taxon>Sar</taxon>
        <taxon>Stramenopiles</taxon>
        <taxon>Ochrophyta</taxon>
        <taxon>Bacillariophyta</taxon>
        <taxon>Bacillariophyceae</taxon>
        <taxon>Bacillariophycidae</taxon>
        <taxon>Bacillariales</taxon>
        <taxon>Bacillariaceae</taxon>
        <taxon>Nitzschia</taxon>
    </lineage>
</organism>
<dbReference type="Proteomes" id="UP000693970">
    <property type="component" value="Unassembled WGS sequence"/>
</dbReference>
<dbReference type="AlphaFoldDB" id="A0A9K3PZX5"/>
<evidence type="ECO:0000313" key="3">
    <source>
        <dbReference type="Proteomes" id="UP000693970"/>
    </source>
</evidence>
<comment type="caution">
    <text evidence="2">The sequence shown here is derived from an EMBL/GenBank/DDBJ whole genome shotgun (WGS) entry which is preliminary data.</text>
</comment>
<sequence>MKSLAGQRPTAMATWITVVLCTTTTSAVYALRYSPGHQNSVLQHRQHGTVDLPHSIEEDSTAASSRILQDIEETEQQVEDVFRRLKQTYTSSSSNSFLEQQLQHAYATSDAGSKHTNYYKTDVAIPQVHGKAPPNGKDANATDGYDEGYFSYYGDSKYYHGNDYNKSSKSSKSDNNTRSKKHKKEKKHRGETKNIDKKLAKDGYFDDDMWNAGADPEDSSWHYNDWAWEYDQEWLDEEVAYHEAESSSSQNGTHRSGPPGFPTSTVDIDKMIADNNFTDDNFVGDELGLQGRSFGSFEDVEAGGTNLGSVFNNRNGIKTKQLQLPDQTFLPLMDYDGSAIRFQFNFPKVEHRVYSGPVLLKAHSEYDLSDLDPEIFAVLQSVLTPYLQAEVGSTLQAYTLEVDYSPGTDEVAPGMVVTNLEVTVVLNILSNSIESLTSIDHTRASQWVRDFFSGPELYEFIAALGNNNIPVNEIVFMEQSFKSPMNTGGQVVAGIQGSNAGGGGTGQNKYSNSGGNNTGAVVGITLATLAVGAVLFLHFTGRLPSKDRFYRFGRSVRDSLSSGTRSCDDEDDFDLADIHNVEEGKRKGRNRTWSGTFRRFPTGGIRPAAIQKEPARSEDYLGDSSSKGASSRSDSSKESSSKDSSKDSSSQKKSTQRLSQQSAVYDDYSFSVDGDFNVDGDYGPTTPKTPRTPRTPKTPNRRQSNNLLSPKSTSPSGHDEFSMPEEYDTVAEDQASLYSKWSQSVNFPRFGKQQPPPHSVTGSSFGMSPLLASPRRVTPSDIASPPHRTTAGGGLGDEWSLASFDVKSPSARQMYRDFNGSAAGSVATTSSEGRGEKQSPSTWSKWGLAMPKFT</sequence>
<dbReference type="OrthoDB" id="10578869at2759"/>
<gene>
    <name evidence="2" type="ORF">IV203_028441</name>
</gene>
<name>A0A9K3PZX5_9STRA</name>
<evidence type="ECO:0000256" key="1">
    <source>
        <dbReference type="SAM" id="MobiDB-lite"/>
    </source>
</evidence>
<protein>
    <submittedName>
        <fullName evidence="2">Uncharacterized protein</fullName>
    </submittedName>
</protein>
<feature type="region of interest" description="Disordered" evidence="1">
    <location>
        <begin position="241"/>
        <end position="264"/>
    </location>
</feature>
<feature type="region of interest" description="Disordered" evidence="1">
    <location>
        <begin position="585"/>
        <end position="729"/>
    </location>
</feature>
<accession>A0A9K3PZX5</accession>
<feature type="region of interest" description="Disordered" evidence="1">
    <location>
        <begin position="815"/>
        <end position="854"/>
    </location>
</feature>
<feature type="compositionally biased region" description="Polar residues" evidence="1">
    <location>
        <begin position="701"/>
        <end position="716"/>
    </location>
</feature>
<feature type="compositionally biased region" description="Basic residues" evidence="1">
    <location>
        <begin position="178"/>
        <end position="190"/>
    </location>
</feature>
<reference evidence="2" key="1">
    <citation type="journal article" date="2021" name="Sci. Rep.">
        <title>Diploid genomic architecture of Nitzschia inconspicua, an elite biomass production diatom.</title>
        <authorList>
            <person name="Oliver A."/>
            <person name="Podell S."/>
            <person name="Pinowska A."/>
            <person name="Traller J.C."/>
            <person name="Smith S.R."/>
            <person name="McClure R."/>
            <person name="Beliaev A."/>
            <person name="Bohutskyi P."/>
            <person name="Hill E.A."/>
            <person name="Rabines A."/>
            <person name="Zheng H."/>
            <person name="Allen L.Z."/>
            <person name="Kuo A."/>
            <person name="Grigoriev I.V."/>
            <person name="Allen A.E."/>
            <person name="Hazlebeck D."/>
            <person name="Allen E.E."/>
        </authorList>
    </citation>
    <scope>NUCLEOTIDE SEQUENCE</scope>
    <source>
        <strain evidence="2">Hildebrandi</strain>
    </source>
</reference>
<proteinExistence type="predicted"/>
<dbReference type="EMBL" id="JAGRRH010000007">
    <property type="protein sequence ID" value="KAG7365771.1"/>
    <property type="molecule type" value="Genomic_DNA"/>
</dbReference>
<feature type="compositionally biased region" description="Low complexity" evidence="1">
    <location>
        <begin position="820"/>
        <end position="831"/>
    </location>
</feature>
<reference evidence="2" key="2">
    <citation type="submission" date="2021-04" db="EMBL/GenBank/DDBJ databases">
        <authorList>
            <person name="Podell S."/>
        </authorList>
    </citation>
    <scope>NUCLEOTIDE SEQUENCE</scope>
    <source>
        <strain evidence="2">Hildebrandi</strain>
    </source>
</reference>